<evidence type="ECO:0000256" key="1">
    <source>
        <dbReference type="ARBA" id="ARBA00004141"/>
    </source>
</evidence>
<evidence type="ECO:0000313" key="8">
    <source>
        <dbReference type="EMBL" id="GBG30034.1"/>
    </source>
</evidence>
<keyword evidence="9" id="KW-1185">Reference proteome</keyword>
<feature type="transmembrane region" description="Helical" evidence="7">
    <location>
        <begin position="221"/>
        <end position="242"/>
    </location>
</feature>
<dbReference type="PANTHER" id="PTHR19139">
    <property type="entry name" value="AQUAPORIN TRANSPORTER"/>
    <property type="match status" value="1"/>
</dbReference>
<dbReference type="InterPro" id="IPR000425">
    <property type="entry name" value="MIP"/>
</dbReference>
<dbReference type="InParanoid" id="A0A2R5GQ76"/>
<comment type="subcellular location">
    <subcellularLocation>
        <location evidence="1">Membrane</location>
        <topology evidence="1">Multi-pass membrane protein</topology>
    </subcellularLocation>
</comment>
<evidence type="ECO:0000256" key="5">
    <source>
        <dbReference type="ARBA" id="ARBA00023136"/>
    </source>
</evidence>
<reference evidence="8 9" key="1">
    <citation type="submission" date="2017-12" db="EMBL/GenBank/DDBJ databases">
        <title>Sequencing, de novo assembly and annotation of complete genome of a new Thraustochytrid species, strain FCC1311.</title>
        <authorList>
            <person name="Sedici K."/>
            <person name="Godart F."/>
            <person name="Aiese Cigliano R."/>
            <person name="Sanseverino W."/>
            <person name="Barakat M."/>
            <person name="Ortet P."/>
            <person name="Marechal E."/>
            <person name="Cagnac O."/>
            <person name="Amato A."/>
        </authorList>
    </citation>
    <scope>NUCLEOTIDE SEQUENCE [LARGE SCALE GENOMIC DNA]</scope>
</reference>
<evidence type="ECO:0000256" key="2">
    <source>
        <dbReference type="ARBA" id="ARBA00006175"/>
    </source>
</evidence>
<dbReference type="Pfam" id="PF00230">
    <property type="entry name" value="MIP"/>
    <property type="match status" value="1"/>
</dbReference>
<evidence type="ECO:0000256" key="6">
    <source>
        <dbReference type="RuleBase" id="RU000477"/>
    </source>
</evidence>
<evidence type="ECO:0000313" key="9">
    <source>
        <dbReference type="Proteomes" id="UP000241890"/>
    </source>
</evidence>
<dbReference type="OrthoDB" id="3222at2759"/>
<proteinExistence type="inferred from homology"/>
<dbReference type="InterPro" id="IPR023271">
    <property type="entry name" value="Aquaporin-like"/>
</dbReference>
<dbReference type="Proteomes" id="UP000241890">
    <property type="component" value="Unassembled WGS sequence"/>
</dbReference>
<sequence>MDQEMVYTRLEEKGCDAAAEREISEDCTGSREKKVLKFWREAATECMFSALMTWTGTGAVALVNDALRASGDMIIDHGASYYNPESLMATVFIGAFFGSILLLASRESVTVHDTELDMIFGIWTLDLGENYLSALMSPQNGFLLELTATCMICVTVLATVVIPDLVLRGKPETAPLPVAATTFIAHILLEAQTSCGTNPARTLAPVAVHLFMGHNIWVPSMWIFIAGPILGATLAATLFEVFQFRPAEDDPSASVAGVGELETPLTESHAQKSDILQLV</sequence>
<dbReference type="PRINTS" id="PR00783">
    <property type="entry name" value="MINTRINSICP"/>
</dbReference>
<name>A0A2R5GQ76_9STRA</name>
<evidence type="ECO:0000256" key="4">
    <source>
        <dbReference type="ARBA" id="ARBA00022989"/>
    </source>
</evidence>
<dbReference type="InterPro" id="IPR034294">
    <property type="entry name" value="Aquaporin_transptr"/>
</dbReference>
<organism evidence="8 9">
    <name type="scientific">Hondaea fermentalgiana</name>
    <dbReference type="NCBI Taxonomy" id="2315210"/>
    <lineage>
        <taxon>Eukaryota</taxon>
        <taxon>Sar</taxon>
        <taxon>Stramenopiles</taxon>
        <taxon>Bigyra</taxon>
        <taxon>Labyrinthulomycetes</taxon>
        <taxon>Thraustochytrida</taxon>
        <taxon>Thraustochytriidae</taxon>
        <taxon>Hondaea</taxon>
    </lineage>
</organism>
<evidence type="ECO:0000256" key="7">
    <source>
        <dbReference type="SAM" id="Phobius"/>
    </source>
</evidence>
<gene>
    <name evidence="8" type="ORF">FCC1311_062542</name>
</gene>
<dbReference type="GO" id="GO:0015250">
    <property type="term" value="F:water channel activity"/>
    <property type="evidence" value="ECO:0007669"/>
    <property type="project" value="TreeGrafter"/>
</dbReference>
<feature type="transmembrane region" description="Helical" evidence="7">
    <location>
        <begin position="87"/>
        <end position="104"/>
    </location>
</feature>
<feature type="transmembrane region" description="Helical" evidence="7">
    <location>
        <begin position="142"/>
        <end position="162"/>
    </location>
</feature>
<keyword evidence="4 7" id="KW-1133">Transmembrane helix</keyword>
<evidence type="ECO:0000256" key="3">
    <source>
        <dbReference type="ARBA" id="ARBA00022692"/>
    </source>
</evidence>
<keyword evidence="3 6" id="KW-0812">Transmembrane</keyword>
<dbReference type="GO" id="GO:0005886">
    <property type="term" value="C:plasma membrane"/>
    <property type="evidence" value="ECO:0007669"/>
    <property type="project" value="TreeGrafter"/>
</dbReference>
<protein>
    <submittedName>
        <fullName evidence="8">Aquaporin</fullName>
    </submittedName>
</protein>
<keyword evidence="5 7" id="KW-0472">Membrane</keyword>
<keyword evidence="6" id="KW-0813">Transport</keyword>
<dbReference type="Gene3D" id="1.20.1080.10">
    <property type="entry name" value="Glycerol uptake facilitator protein"/>
    <property type="match status" value="1"/>
</dbReference>
<accession>A0A2R5GQ76</accession>
<dbReference type="EMBL" id="BEYU01000070">
    <property type="protein sequence ID" value="GBG30034.1"/>
    <property type="molecule type" value="Genomic_DNA"/>
</dbReference>
<dbReference type="PANTHER" id="PTHR19139:SF199">
    <property type="entry name" value="MIP17260P"/>
    <property type="match status" value="1"/>
</dbReference>
<comment type="caution">
    <text evidence="8">The sequence shown here is derived from an EMBL/GenBank/DDBJ whole genome shotgun (WGS) entry which is preliminary data.</text>
</comment>
<dbReference type="AlphaFoldDB" id="A0A2R5GQ76"/>
<dbReference type="SUPFAM" id="SSF81338">
    <property type="entry name" value="Aquaporin-like"/>
    <property type="match status" value="1"/>
</dbReference>
<comment type="similarity">
    <text evidence="2 6">Belongs to the MIP/aquaporin (TC 1.A.8) family.</text>
</comment>
<feature type="transmembrane region" description="Helical" evidence="7">
    <location>
        <begin position="46"/>
        <end position="67"/>
    </location>
</feature>